<proteinExistence type="predicted"/>
<dbReference type="HOGENOM" id="CLU_130785_0_0_2"/>
<feature type="domain" description="RCK N-terminal" evidence="1">
    <location>
        <begin position="50"/>
        <end position="153"/>
    </location>
</feature>
<dbReference type="SUPFAM" id="SSF51735">
    <property type="entry name" value="NAD(P)-binding Rossmann-fold domains"/>
    <property type="match status" value="1"/>
</dbReference>
<dbReference type="eggNOG" id="arCOG01957">
    <property type="taxonomic scope" value="Archaea"/>
</dbReference>
<dbReference type="EMBL" id="CP001687">
    <property type="protein sequence ID" value="ACV12890.1"/>
    <property type="molecule type" value="Genomic_DNA"/>
</dbReference>
<evidence type="ECO:0000313" key="3">
    <source>
        <dbReference type="Proteomes" id="UP000002071"/>
    </source>
</evidence>
<organism evidence="2 3">
    <name type="scientific">Halorhabdus utahensis (strain DSM 12940 / JCM 11049 / AX-2)</name>
    <dbReference type="NCBI Taxonomy" id="519442"/>
    <lineage>
        <taxon>Archaea</taxon>
        <taxon>Methanobacteriati</taxon>
        <taxon>Methanobacteriota</taxon>
        <taxon>Stenosarchaea group</taxon>
        <taxon>Halobacteria</taxon>
        <taxon>Halobacteriales</taxon>
        <taxon>Haloarculaceae</taxon>
        <taxon>Halorhabdus</taxon>
    </lineage>
</organism>
<dbReference type="InterPro" id="IPR003148">
    <property type="entry name" value="RCK_N"/>
</dbReference>
<protein>
    <recommendedName>
        <fullName evidence="1">RCK N-terminal domain-containing protein</fullName>
    </recommendedName>
</protein>
<dbReference type="InterPro" id="IPR036291">
    <property type="entry name" value="NAD(P)-bd_dom_sf"/>
</dbReference>
<reference evidence="2 3" key="1">
    <citation type="journal article" date="2009" name="Stand. Genomic Sci.">
        <title>Complete genome sequence of Halorhabdus utahensis type strain (AX-2).</title>
        <authorList>
            <person name="Anderson I."/>
            <person name="Tindall B.J."/>
            <person name="Pomrenke H."/>
            <person name="Goker M."/>
            <person name="Lapidus A."/>
            <person name="Nolan M."/>
            <person name="Copeland A."/>
            <person name="Glavina Del Rio T."/>
            <person name="Chen F."/>
            <person name="Tice H."/>
            <person name="Cheng J.F."/>
            <person name="Lucas S."/>
            <person name="Chertkov O."/>
            <person name="Bruce D."/>
            <person name="Brettin T."/>
            <person name="Detter J.C."/>
            <person name="Han C."/>
            <person name="Goodwin L."/>
            <person name="Land M."/>
            <person name="Hauser L."/>
            <person name="Chang Y.J."/>
            <person name="Jeffries C.D."/>
            <person name="Pitluck S."/>
            <person name="Pati A."/>
            <person name="Mavromatis K."/>
            <person name="Ivanova N."/>
            <person name="Ovchinnikova G."/>
            <person name="Chen A."/>
            <person name="Palaniappan K."/>
            <person name="Chain P."/>
            <person name="Rohde M."/>
            <person name="Bristow J."/>
            <person name="Eisen J.A."/>
            <person name="Markowitz V."/>
            <person name="Hugenholtz P."/>
            <person name="Kyrpides N.C."/>
            <person name="Klenk H.P."/>
        </authorList>
    </citation>
    <scope>NUCLEOTIDE SEQUENCE [LARGE SCALE GENOMIC DNA]</scope>
    <source>
        <strain evidence="3">DSM 12940 / JCM 11049 / AX-2</strain>
    </source>
</reference>
<dbReference type="KEGG" id="hut:Huta_2729"/>
<dbReference type="STRING" id="519442.Huta_2729"/>
<dbReference type="AlphaFoldDB" id="C7NPP4"/>
<dbReference type="GO" id="GO:0006813">
    <property type="term" value="P:potassium ion transport"/>
    <property type="evidence" value="ECO:0007669"/>
    <property type="project" value="InterPro"/>
</dbReference>
<evidence type="ECO:0000259" key="1">
    <source>
        <dbReference type="Pfam" id="PF02254"/>
    </source>
</evidence>
<keyword evidence="3" id="KW-1185">Reference proteome</keyword>
<sequence length="175" mass="18654">MTFRDLVWVYGTTSSVHDSRASTRANEGPVADFRGLCAGMTEDVLSSVDVVVIGTTSGVRAVAEELDSSHAVVFVTDRHNQARVAERAGVPTHRTTFDTGLDPEAISAKTAFVATDRDAVNLLVAQRLRIHGDVETVIIRVNDSDRTAAFDGIATETVTPAEASVQAVQDSLEAL</sequence>
<dbReference type="Gene3D" id="3.40.50.720">
    <property type="entry name" value="NAD(P)-binding Rossmann-like Domain"/>
    <property type="match status" value="1"/>
</dbReference>
<gene>
    <name evidence="2" type="ordered locus">Huta_2729</name>
</gene>
<name>C7NPP4_HALUD</name>
<accession>C7NPP4</accession>
<dbReference type="Pfam" id="PF02254">
    <property type="entry name" value="TrkA_N"/>
    <property type="match status" value="1"/>
</dbReference>
<evidence type="ECO:0000313" key="2">
    <source>
        <dbReference type="EMBL" id="ACV12890.1"/>
    </source>
</evidence>
<dbReference type="Proteomes" id="UP000002071">
    <property type="component" value="Chromosome"/>
</dbReference>